<evidence type="ECO:0000313" key="6">
    <source>
        <dbReference type="RefSeq" id="XP_030377798.1"/>
    </source>
</evidence>
<dbReference type="Pfam" id="PF00201">
    <property type="entry name" value="UDPGT"/>
    <property type="match status" value="1"/>
</dbReference>
<proteinExistence type="inferred from homology"/>
<dbReference type="AlphaFoldDB" id="A0A6J2TRQ6"/>
<evidence type="ECO:0000256" key="3">
    <source>
        <dbReference type="ARBA" id="ARBA00022679"/>
    </source>
</evidence>
<sequence>MAKVLAENGHNVTIVTAIKPPVTHKNFNVIVIPLTEEEEREKKASIANMASSDNTSILKVMFRVVGQMKSMFEIMKNVMMNPRVKDLYENKDNKFDLVIVGFFMNNYQIGVAKKLKVPVVIASPMPPNALFGDMLGNPSELSYVPFFDMAVKQGETMTFTQRIQTLFTSLAFQAVYWLIEKRNSEYYTDIFGDDPEMPPYSVLAKNVSLVFCNSHAISEGPIRPNVPAVIEVGGIQVKEHPDPLPKNIAEFLDTAPNDAILLSLGSNVQGEHLKPETVQKMFNVLSKLKQRVVWKWENLDKTPGKSSNILFSKWLPQDDILAHPKIKLFITHAGKGGVSEAQYHGKPMLALPVFGDQPGNADKMVQEGFGLSMKLLELEEQPFHENILKVLEDPQYTENVKRFSQLYRDRPATARQTVLYWMEYVLRHHGAPHLQSPVVHMSFIAAHNLDVYALIISLLLVFLFATKLVIRFIYRKFINKKISKNASKKKVKKT</sequence>
<dbReference type="PANTHER" id="PTHR48043:SF159">
    <property type="entry name" value="EG:EG0003.4 PROTEIN-RELATED"/>
    <property type="match status" value="1"/>
</dbReference>
<dbReference type="FunFam" id="3.40.50.2000:FF:000050">
    <property type="entry name" value="UDP-glucuronosyltransferase"/>
    <property type="match status" value="1"/>
</dbReference>
<evidence type="ECO:0000256" key="1">
    <source>
        <dbReference type="ARBA" id="ARBA00009995"/>
    </source>
</evidence>
<dbReference type="Gene3D" id="3.40.50.2000">
    <property type="entry name" value="Glycogen Phosphorylase B"/>
    <property type="match status" value="2"/>
</dbReference>
<dbReference type="InterPro" id="IPR002213">
    <property type="entry name" value="UDP_glucos_trans"/>
</dbReference>
<keyword evidence="4" id="KW-0472">Membrane</keyword>
<organism evidence="5 6">
    <name type="scientific">Drosophila lebanonensis</name>
    <name type="common">Fruit fly</name>
    <name type="synonym">Scaptodrosophila lebanonensis</name>
    <dbReference type="NCBI Taxonomy" id="7225"/>
    <lineage>
        <taxon>Eukaryota</taxon>
        <taxon>Metazoa</taxon>
        <taxon>Ecdysozoa</taxon>
        <taxon>Arthropoda</taxon>
        <taxon>Hexapoda</taxon>
        <taxon>Insecta</taxon>
        <taxon>Pterygota</taxon>
        <taxon>Neoptera</taxon>
        <taxon>Endopterygota</taxon>
        <taxon>Diptera</taxon>
        <taxon>Brachycera</taxon>
        <taxon>Muscomorpha</taxon>
        <taxon>Ephydroidea</taxon>
        <taxon>Drosophilidae</taxon>
        <taxon>Scaptodrosophila</taxon>
    </lineage>
</organism>
<dbReference type="GO" id="GO:0008194">
    <property type="term" value="F:UDP-glycosyltransferase activity"/>
    <property type="evidence" value="ECO:0007669"/>
    <property type="project" value="InterPro"/>
</dbReference>
<comment type="similarity">
    <text evidence="1">Belongs to the UDP-glycosyltransferase family.</text>
</comment>
<name>A0A6J2TRQ6_DROLE</name>
<evidence type="ECO:0000256" key="2">
    <source>
        <dbReference type="ARBA" id="ARBA00022676"/>
    </source>
</evidence>
<keyword evidence="3" id="KW-0808">Transferase</keyword>
<keyword evidence="5" id="KW-1185">Reference proteome</keyword>
<keyword evidence="4" id="KW-0812">Transmembrane</keyword>
<gene>
    <name evidence="6" type="primary">LOC115626559</name>
</gene>
<feature type="transmembrane region" description="Helical" evidence="4">
    <location>
        <begin position="451"/>
        <end position="474"/>
    </location>
</feature>
<dbReference type="SUPFAM" id="SSF53756">
    <property type="entry name" value="UDP-Glycosyltransferase/glycogen phosphorylase"/>
    <property type="match status" value="1"/>
</dbReference>
<dbReference type="CDD" id="cd03784">
    <property type="entry name" value="GT1_Gtf-like"/>
    <property type="match status" value="1"/>
</dbReference>
<dbReference type="Proteomes" id="UP000504634">
    <property type="component" value="Unplaced"/>
</dbReference>
<dbReference type="OrthoDB" id="5835829at2759"/>
<dbReference type="InterPro" id="IPR050271">
    <property type="entry name" value="UDP-glycosyltransferase"/>
</dbReference>
<evidence type="ECO:0000256" key="4">
    <source>
        <dbReference type="SAM" id="Phobius"/>
    </source>
</evidence>
<accession>A0A6J2TRQ6</accession>
<keyword evidence="4" id="KW-1133">Transmembrane helix</keyword>
<dbReference type="PANTHER" id="PTHR48043">
    <property type="entry name" value="EG:EG0003.4 PROTEIN-RELATED"/>
    <property type="match status" value="1"/>
</dbReference>
<dbReference type="GeneID" id="115626559"/>
<dbReference type="RefSeq" id="XP_030377798.1">
    <property type="nucleotide sequence ID" value="XM_030521938.1"/>
</dbReference>
<evidence type="ECO:0000313" key="5">
    <source>
        <dbReference type="Proteomes" id="UP000504634"/>
    </source>
</evidence>
<keyword evidence="2" id="KW-0328">Glycosyltransferase</keyword>
<protein>
    <submittedName>
        <fullName evidence="6">UDP-glucuronosyltransferase 2A3-like</fullName>
    </submittedName>
</protein>
<reference evidence="6" key="1">
    <citation type="submission" date="2025-08" db="UniProtKB">
        <authorList>
            <consortium name="RefSeq"/>
        </authorList>
    </citation>
    <scope>IDENTIFICATION</scope>
    <source>
        <strain evidence="6">11010-0011.00</strain>
        <tissue evidence="6">Whole body</tissue>
    </source>
</reference>